<sequence length="96" mass="10977">MTSSFVPPSKSIARPFKLDHPPKELTKLYALNFAESKEHIRHQRSPPDLDCALHHLPAVPQLKRLVSRLWNEAAHGRGLFLLCSPKLVRPPVERQK</sequence>
<accession>A0A8X7YR57</accession>
<protein>
    <submittedName>
        <fullName evidence="1">Uncharacterized protein</fullName>
    </submittedName>
</protein>
<dbReference type="EMBL" id="JAAWWB010000027">
    <property type="protein sequence ID" value="KAG6749665.1"/>
    <property type="molecule type" value="Genomic_DNA"/>
</dbReference>
<name>A0A8X7YR57_POPTO</name>
<dbReference type="Proteomes" id="UP000886885">
    <property type="component" value="Chromosome 14A"/>
</dbReference>
<keyword evidence="2" id="KW-1185">Reference proteome</keyword>
<reference evidence="1" key="1">
    <citation type="journal article" date="2020" name="bioRxiv">
        <title>Hybrid origin of Populus tomentosa Carr. identified through genome sequencing and phylogenomic analysis.</title>
        <authorList>
            <person name="An X."/>
            <person name="Gao K."/>
            <person name="Chen Z."/>
            <person name="Li J."/>
            <person name="Yang X."/>
            <person name="Yang X."/>
            <person name="Zhou J."/>
            <person name="Guo T."/>
            <person name="Zhao T."/>
            <person name="Huang S."/>
            <person name="Miao D."/>
            <person name="Khan W.U."/>
            <person name="Rao P."/>
            <person name="Ye M."/>
            <person name="Lei B."/>
            <person name="Liao W."/>
            <person name="Wang J."/>
            <person name="Ji L."/>
            <person name="Li Y."/>
            <person name="Guo B."/>
            <person name="Mustafa N.S."/>
            <person name="Li S."/>
            <person name="Yun Q."/>
            <person name="Keller S.R."/>
            <person name="Mao J."/>
            <person name="Zhang R."/>
            <person name="Strauss S.H."/>
        </authorList>
    </citation>
    <scope>NUCLEOTIDE SEQUENCE</scope>
    <source>
        <strain evidence="1">GM15</strain>
        <tissue evidence="1">Leaf</tissue>
    </source>
</reference>
<gene>
    <name evidence="1" type="ORF">POTOM_046731</name>
</gene>
<organism evidence="1 2">
    <name type="scientific">Populus tomentosa</name>
    <name type="common">Chinese white poplar</name>
    <dbReference type="NCBI Taxonomy" id="118781"/>
    <lineage>
        <taxon>Eukaryota</taxon>
        <taxon>Viridiplantae</taxon>
        <taxon>Streptophyta</taxon>
        <taxon>Embryophyta</taxon>
        <taxon>Tracheophyta</taxon>
        <taxon>Spermatophyta</taxon>
        <taxon>Magnoliopsida</taxon>
        <taxon>eudicotyledons</taxon>
        <taxon>Gunneridae</taxon>
        <taxon>Pentapetalae</taxon>
        <taxon>rosids</taxon>
        <taxon>fabids</taxon>
        <taxon>Malpighiales</taxon>
        <taxon>Salicaceae</taxon>
        <taxon>Saliceae</taxon>
        <taxon>Populus</taxon>
    </lineage>
</organism>
<evidence type="ECO:0000313" key="2">
    <source>
        <dbReference type="Proteomes" id="UP000886885"/>
    </source>
</evidence>
<proteinExistence type="predicted"/>
<comment type="caution">
    <text evidence="1">The sequence shown here is derived from an EMBL/GenBank/DDBJ whole genome shotgun (WGS) entry which is preliminary data.</text>
</comment>
<dbReference type="AlphaFoldDB" id="A0A8X7YR57"/>
<evidence type="ECO:0000313" key="1">
    <source>
        <dbReference type="EMBL" id="KAG6749665.1"/>
    </source>
</evidence>